<feature type="domain" description="STAS" evidence="1">
    <location>
        <begin position="1"/>
        <end position="103"/>
    </location>
</feature>
<dbReference type="InterPro" id="IPR058548">
    <property type="entry name" value="MlaB-like_STAS"/>
</dbReference>
<dbReference type="SUPFAM" id="SSF52091">
    <property type="entry name" value="SpoIIaa-like"/>
    <property type="match status" value="1"/>
</dbReference>
<protein>
    <submittedName>
        <fullName evidence="2">Anti-anti-sigma regulatory factor (Antagonist of anti-sigma factor)</fullName>
    </submittedName>
</protein>
<keyword evidence="3" id="KW-1185">Reference proteome</keyword>
<gene>
    <name evidence="2" type="ORF">SAMN05421508_101476</name>
</gene>
<evidence type="ECO:0000259" key="1">
    <source>
        <dbReference type="PROSITE" id="PS50801"/>
    </source>
</evidence>
<accession>A0A286G3T7</accession>
<dbReference type="AlphaFoldDB" id="A0A286G3T7"/>
<evidence type="ECO:0000313" key="2">
    <source>
        <dbReference type="EMBL" id="SOD90210.1"/>
    </source>
</evidence>
<dbReference type="Gene3D" id="3.30.750.24">
    <property type="entry name" value="STAS domain"/>
    <property type="match status" value="1"/>
</dbReference>
<reference evidence="2 3" key="1">
    <citation type="submission" date="2017-09" db="EMBL/GenBank/DDBJ databases">
        <authorList>
            <person name="Ehlers B."/>
            <person name="Leendertz F.H."/>
        </authorList>
    </citation>
    <scope>NUCLEOTIDE SEQUENCE [LARGE SCALE GENOMIC DNA]</scope>
    <source>
        <strain evidence="2 3">USBA 140</strain>
    </source>
</reference>
<name>A0A286G3T7_9PROT</name>
<dbReference type="Proteomes" id="UP000219621">
    <property type="component" value="Unassembled WGS sequence"/>
</dbReference>
<proteinExistence type="predicted"/>
<evidence type="ECO:0000313" key="3">
    <source>
        <dbReference type="Proteomes" id="UP000219621"/>
    </source>
</evidence>
<dbReference type="RefSeq" id="WP_176524990.1">
    <property type="nucleotide sequence ID" value="NZ_OCNJ01000001.1"/>
</dbReference>
<sequence length="103" mass="10596">MLSVTSDGDRAVVTLPGTLDNGVAAPLKEAFLEALAAGKPVLAVEAGAVERLSTACIQVLIAAGRAAAEAGREFVVMRPGEPLIAAFDDLGLFSVMMGWRIEA</sequence>
<organism evidence="2 3">
    <name type="scientific">Caenispirillum bisanense</name>
    <dbReference type="NCBI Taxonomy" id="414052"/>
    <lineage>
        <taxon>Bacteria</taxon>
        <taxon>Pseudomonadati</taxon>
        <taxon>Pseudomonadota</taxon>
        <taxon>Alphaproteobacteria</taxon>
        <taxon>Rhodospirillales</taxon>
        <taxon>Novispirillaceae</taxon>
        <taxon>Caenispirillum</taxon>
    </lineage>
</organism>
<dbReference type="Pfam" id="PF13466">
    <property type="entry name" value="STAS_2"/>
    <property type="match status" value="1"/>
</dbReference>
<dbReference type="EMBL" id="OCNJ01000001">
    <property type="protein sequence ID" value="SOD90210.1"/>
    <property type="molecule type" value="Genomic_DNA"/>
</dbReference>
<dbReference type="CDD" id="cd07043">
    <property type="entry name" value="STAS_anti-anti-sigma_factors"/>
    <property type="match status" value="1"/>
</dbReference>
<dbReference type="PROSITE" id="PS50801">
    <property type="entry name" value="STAS"/>
    <property type="match status" value="1"/>
</dbReference>
<dbReference type="InterPro" id="IPR002645">
    <property type="entry name" value="STAS_dom"/>
</dbReference>
<dbReference type="InterPro" id="IPR036513">
    <property type="entry name" value="STAS_dom_sf"/>
</dbReference>